<dbReference type="AlphaFoldDB" id="A0A091DFF2"/>
<dbReference type="PANTHER" id="PTHR21084:SF1">
    <property type="entry name" value="DENSE INCISORS"/>
    <property type="match status" value="1"/>
</dbReference>
<gene>
    <name evidence="4" type="ORF">H920_09655</name>
</gene>
<name>A0A091DFF2_FUKDA</name>
<sequence length="439" mass="48165">MSAVGLVLSVGLALASACGAAARLPPAAFWMSLGGLPMASVFAPLWLFPLLWPSGTCSLSCVQLAPLWPLATGAQHPKSQHLIGRAWIAGCCRGGGEARRPLHSPWQRRQGELTRAALTFRKALGVGKFSQAEDGGADRSGGVGVKSWMALNTAQHNTVPCRNKGKTNSCREMRPSVLIYAIYKGFKKLCSHPVSDGPGHRLLKEPVGRFLRKTFYYKAGGRILPCDKGKSSNLDTRNGVVTILGTVIANSHAIHSIKNEAEWKKPACRPPRCYSSNISVEELLKGRKAHREVIFKYLATQGIGVSPATEKQSYSACNRLLERATKDETEKNARASHKEGGHPTLSTPSKRRQKEAEKADFCCPGEEFCHWFFELLNSQNPSMGPSQDERGAQHFLRDVKLRFYYNTSEQNVIDYHGAEMGAFAVVASRRRVSFFLAPT</sequence>
<dbReference type="Pfam" id="PF15008">
    <property type="entry name" value="DUF4518"/>
    <property type="match status" value="1"/>
</dbReference>
<keyword evidence="3" id="KW-0732">Signal</keyword>
<keyword evidence="2" id="KW-0812">Transmembrane</keyword>
<dbReference type="Proteomes" id="UP000028990">
    <property type="component" value="Unassembled WGS sequence"/>
</dbReference>
<keyword evidence="2" id="KW-0472">Membrane</keyword>
<reference evidence="4 5" key="1">
    <citation type="submission" date="2013-11" db="EMBL/GenBank/DDBJ databases">
        <title>The Damaraland mole rat (Fukomys damarensis) genome and evolution of African mole rats.</title>
        <authorList>
            <person name="Gladyshev V.N."/>
            <person name="Fang X."/>
        </authorList>
    </citation>
    <scope>NUCLEOTIDE SEQUENCE [LARGE SCALE GENOMIC DNA]</scope>
    <source>
        <tissue evidence="4">Liver</tissue>
    </source>
</reference>
<feature type="signal peptide" evidence="3">
    <location>
        <begin position="1"/>
        <end position="17"/>
    </location>
</feature>
<proteinExistence type="predicted"/>
<dbReference type="EMBL" id="KN122666">
    <property type="protein sequence ID" value="KFO29010.1"/>
    <property type="molecule type" value="Genomic_DNA"/>
</dbReference>
<evidence type="ECO:0000256" key="3">
    <source>
        <dbReference type="SAM" id="SignalP"/>
    </source>
</evidence>
<protein>
    <submittedName>
        <fullName evidence="4">Uncharacterized protein</fullName>
    </submittedName>
</protein>
<feature type="chain" id="PRO_5001873280" evidence="3">
    <location>
        <begin position="18"/>
        <end position="439"/>
    </location>
</feature>
<keyword evidence="2" id="KW-1133">Transmembrane helix</keyword>
<evidence type="ECO:0000256" key="2">
    <source>
        <dbReference type="SAM" id="Phobius"/>
    </source>
</evidence>
<feature type="transmembrane region" description="Helical" evidence="2">
    <location>
        <begin position="29"/>
        <end position="48"/>
    </location>
</feature>
<dbReference type="InterPro" id="IPR026698">
    <property type="entry name" value="UPF_C3orf38"/>
</dbReference>
<accession>A0A091DFF2</accession>
<dbReference type="PANTHER" id="PTHR21084">
    <property type="entry name" value="DENSE INCISORS"/>
    <property type="match status" value="1"/>
</dbReference>
<organism evidence="4 5">
    <name type="scientific">Fukomys damarensis</name>
    <name type="common">Damaraland mole rat</name>
    <name type="synonym">Cryptomys damarensis</name>
    <dbReference type="NCBI Taxonomy" id="885580"/>
    <lineage>
        <taxon>Eukaryota</taxon>
        <taxon>Metazoa</taxon>
        <taxon>Chordata</taxon>
        <taxon>Craniata</taxon>
        <taxon>Vertebrata</taxon>
        <taxon>Euteleostomi</taxon>
        <taxon>Mammalia</taxon>
        <taxon>Eutheria</taxon>
        <taxon>Euarchontoglires</taxon>
        <taxon>Glires</taxon>
        <taxon>Rodentia</taxon>
        <taxon>Hystricomorpha</taxon>
        <taxon>Bathyergidae</taxon>
        <taxon>Fukomys</taxon>
    </lineage>
</organism>
<keyword evidence="5" id="KW-1185">Reference proteome</keyword>
<feature type="region of interest" description="Disordered" evidence="1">
    <location>
        <begin position="325"/>
        <end position="352"/>
    </location>
</feature>
<evidence type="ECO:0000256" key="1">
    <source>
        <dbReference type="SAM" id="MobiDB-lite"/>
    </source>
</evidence>
<evidence type="ECO:0000313" key="5">
    <source>
        <dbReference type="Proteomes" id="UP000028990"/>
    </source>
</evidence>
<evidence type="ECO:0000313" key="4">
    <source>
        <dbReference type="EMBL" id="KFO29010.1"/>
    </source>
</evidence>
<feature type="compositionally biased region" description="Basic and acidic residues" evidence="1">
    <location>
        <begin position="325"/>
        <end position="341"/>
    </location>
</feature>